<dbReference type="EMBL" id="CAFBNF010000101">
    <property type="protein sequence ID" value="CAB4944014.1"/>
    <property type="molecule type" value="Genomic_DNA"/>
</dbReference>
<dbReference type="Pfam" id="PF00903">
    <property type="entry name" value="Glyoxalase"/>
    <property type="match status" value="1"/>
</dbReference>
<evidence type="ECO:0000313" key="3">
    <source>
        <dbReference type="EMBL" id="CAB5000557.1"/>
    </source>
</evidence>
<sequence>MATPKLAHIVFQTAQPQAMRDFYCTLLEAHVVYSDDNLSFMTYDDEHHRIALLHPPIPMDAKAPNTAAAHHIAFTFPTIDDLLERFESVRDEGLRPAVCIAHGVTTSMYYRDPDGNFVEMQIDRFAEPDDATAYMNGPEYAADSVGAQFDPDKMLADRRAGMSTEEIGDRAWAVAQGMPAPLPILMGAPA</sequence>
<dbReference type="SUPFAM" id="SSF54593">
    <property type="entry name" value="Glyoxalase/Bleomycin resistance protein/Dihydroxybiphenyl dioxygenase"/>
    <property type="match status" value="1"/>
</dbReference>
<evidence type="ECO:0000259" key="1">
    <source>
        <dbReference type="PROSITE" id="PS51819"/>
    </source>
</evidence>
<protein>
    <submittedName>
        <fullName evidence="2">Unannotated protein</fullName>
    </submittedName>
</protein>
<gene>
    <name evidence="2" type="ORF">UFOPK3773_01019</name>
    <name evidence="3" type="ORF">UFOPK3992_00611</name>
</gene>
<dbReference type="EMBL" id="CAFBOZ010000068">
    <property type="protein sequence ID" value="CAB5000557.1"/>
    <property type="molecule type" value="Genomic_DNA"/>
</dbReference>
<proteinExistence type="predicted"/>
<feature type="domain" description="VOC" evidence="1">
    <location>
        <begin position="5"/>
        <end position="123"/>
    </location>
</feature>
<evidence type="ECO:0000313" key="2">
    <source>
        <dbReference type="EMBL" id="CAB4944014.1"/>
    </source>
</evidence>
<dbReference type="PROSITE" id="PS51819">
    <property type="entry name" value="VOC"/>
    <property type="match status" value="1"/>
</dbReference>
<dbReference type="InterPro" id="IPR029068">
    <property type="entry name" value="Glyas_Bleomycin-R_OHBP_Dase"/>
</dbReference>
<dbReference type="InterPro" id="IPR004360">
    <property type="entry name" value="Glyas_Fos-R_dOase_dom"/>
</dbReference>
<dbReference type="InterPro" id="IPR037523">
    <property type="entry name" value="VOC_core"/>
</dbReference>
<accession>A0A6J7JNX5</accession>
<dbReference type="Gene3D" id="3.10.180.10">
    <property type="entry name" value="2,3-Dihydroxybiphenyl 1,2-Dioxygenase, domain 1"/>
    <property type="match status" value="1"/>
</dbReference>
<reference evidence="2" key="1">
    <citation type="submission" date="2020-05" db="EMBL/GenBank/DDBJ databases">
        <authorList>
            <person name="Chiriac C."/>
            <person name="Salcher M."/>
            <person name="Ghai R."/>
            <person name="Kavagutti S V."/>
        </authorList>
    </citation>
    <scope>NUCLEOTIDE SEQUENCE</scope>
</reference>
<name>A0A6J7JNX5_9ZZZZ</name>
<organism evidence="2">
    <name type="scientific">freshwater metagenome</name>
    <dbReference type="NCBI Taxonomy" id="449393"/>
    <lineage>
        <taxon>unclassified sequences</taxon>
        <taxon>metagenomes</taxon>
        <taxon>ecological metagenomes</taxon>
    </lineage>
</organism>
<dbReference type="AlphaFoldDB" id="A0A6J7JNX5"/>